<proteinExistence type="predicted"/>
<dbReference type="RefSeq" id="XP_045100064.1">
    <property type="nucleotide sequence ID" value="XM_045243921.1"/>
</dbReference>
<dbReference type="KEGG" id="cbr:CBG_25975"/>
<dbReference type="Proteomes" id="UP000008549">
    <property type="component" value="Unassembled WGS sequence"/>
</dbReference>
<dbReference type="GeneID" id="68917457"/>
<dbReference type="CTD" id="68917457"/>
<dbReference type="AlphaFoldDB" id="B6IKS5"/>
<protein>
    <submittedName>
        <fullName evidence="2">Protein CBG25975</fullName>
    </submittedName>
</protein>
<dbReference type="HOGENOM" id="CLU_1429197_0_0_1"/>
<sequence>MGPSGWRATIRTPPPAMEKAEHGWLNRGSKMYQGLMRGAEVNVGMRQSKRIKCVLQREDGHTNSKQTGYPELFIGKLGNYHSGATNGLIFKLAARSLSLTRDFKKDSSQMPIGRKELFEGPSKCQNQDCSKKNYRLVWNRHADQHEVYQQHRKRTHQHRGSTMLISFLHRRAFITSNKPKGRSLTLQNQK</sequence>
<evidence type="ECO:0000313" key="2">
    <source>
        <dbReference type="EMBL" id="CAS00505.1"/>
    </source>
</evidence>
<name>B6IKS5_CAEBR</name>
<evidence type="ECO:0000256" key="1">
    <source>
        <dbReference type="SAM" id="MobiDB-lite"/>
    </source>
</evidence>
<reference evidence="2 3" key="2">
    <citation type="journal article" date="2011" name="PLoS Genet.">
        <title>Caenorhabditis briggsae recombinant inbred line genotypes reveal inter-strain incompatibility and the evolution of recombination.</title>
        <authorList>
            <person name="Ross J.A."/>
            <person name="Koboldt D.C."/>
            <person name="Staisch J.E."/>
            <person name="Chamberlin H.M."/>
            <person name="Gupta B.P."/>
            <person name="Miller R.D."/>
            <person name="Baird S.E."/>
            <person name="Haag E.S."/>
        </authorList>
    </citation>
    <scope>NUCLEOTIDE SEQUENCE [LARGE SCALE GENOMIC DNA]</scope>
    <source>
        <strain evidence="2 3">AF16</strain>
    </source>
</reference>
<feature type="region of interest" description="Disordered" evidence="1">
    <location>
        <begin position="1"/>
        <end position="20"/>
    </location>
</feature>
<organism evidence="2 3">
    <name type="scientific">Caenorhabditis briggsae</name>
    <dbReference type="NCBI Taxonomy" id="6238"/>
    <lineage>
        <taxon>Eukaryota</taxon>
        <taxon>Metazoa</taxon>
        <taxon>Ecdysozoa</taxon>
        <taxon>Nematoda</taxon>
        <taxon>Chromadorea</taxon>
        <taxon>Rhabditida</taxon>
        <taxon>Rhabditina</taxon>
        <taxon>Rhabditomorpha</taxon>
        <taxon>Rhabditoidea</taxon>
        <taxon>Rhabditidae</taxon>
        <taxon>Peloderinae</taxon>
        <taxon>Caenorhabditis</taxon>
    </lineage>
</organism>
<dbReference type="EMBL" id="HE600963">
    <property type="protein sequence ID" value="CAS00505.1"/>
    <property type="molecule type" value="Genomic_DNA"/>
</dbReference>
<gene>
    <name evidence="2" type="ORF">CBG25975</name>
    <name evidence="2" type="ORF">CBG_25975</name>
</gene>
<dbReference type="InParanoid" id="B6IKS5"/>
<accession>B6IKS5</accession>
<reference evidence="2 3" key="1">
    <citation type="journal article" date="2003" name="PLoS Biol.">
        <title>The genome sequence of Caenorhabditis briggsae: a platform for comparative genomics.</title>
        <authorList>
            <person name="Stein L.D."/>
            <person name="Bao Z."/>
            <person name="Blasiar D."/>
            <person name="Blumenthal T."/>
            <person name="Brent M.R."/>
            <person name="Chen N."/>
            <person name="Chinwalla A."/>
            <person name="Clarke L."/>
            <person name="Clee C."/>
            <person name="Coghlan A."/>
            <person name="Coulson A."/>
            <person name="D'Eustachio P."/>
            <person name="Fitch D.H."/>
            <person name="Fulton L.A."/>
            <person name="Fulton R.E."/>
            <person name="Griffiths-Jones S."/>
            <person name="Harris T.W."/>
            <person name="Hillier L.W."/>
            <person name="Kamath R."/>
            <person name="Kuwabara P.E."/>
            <person name="Mardis E.R."/>
            <person name="Marra M.A."/>
            <person name="Miner T.L."/>
            <person name="Minx P."/>
            <person name="Mullikin J.C."/>
            <person name="Plumb R.W."/>
            <person name="Rogers J."/>
            <person name="Schein J.E."/>
            <person name="Sohrmann M."/>
            <person name="Spieth J."/>
            <person name="Stajich J.E."/>
            <person name="Wei C."/>
            <person name="Willey D."/>
            <person name="Wilson R.K."/>
            <person name="Durbin R."/>
            <person name="Waterston R.H."/>
        </authorList>
    </citation>
    <scope>NUCLEOTIDE SEQUENCE [LARGE SCALE GENOMIC DNA]</scope>
    <source>
        <strain evidence="2 3">AF16</strain>
    </source>
</reference>
<keyword evidence="3" id="KW-1185">Reference proteome</keyword>
<evidence type="ECO:0000313" key="3">
    <source>
        <dbReference type="Proteomes" id="UP000008549"/>
    </source>
</evidence>